<accession>A0A1T4Z2A5</accession>
<keyword evidence="1" id="KW-0472">Membrane</keyword>
<dbReference type="STRING" id="48467.SAMN02745166_04753"/>
<keyword evidence="1" id="KW-1133">Transmembrane helix</keyword>
<feature type="transmembrane region" description="Helical" evidence="1">
    <location>
        <begin position="47"/>
        <end position="65"/>
    </location>
</feature>
<gene>
    <name evidence="2" type="ORF">SAMN02745166_04753</name>
</gene>
<feature type="transmembrane region" description="Helical" evidence="1">
    <location>
        <begin position="22"/>
        <end position="40"/>
    </location>
</feature>
<dbReference type="EMBL" id="FUYE01000024">
    <property type="protein sequence ID" value="SKB07675.1"/>
    <property type="molecule type" value="Genomic_DNA"/>
</dbReference>
<evidence type="ECO:0000313" key="3">
    <source>
        <dbReference type="Proteomes" id="UP000190774"/>
    </source>
</evidence>
<evidence type="ECO:0000313" key="2">
    <source>
        <dbReference type="EMBL" id="SKB07675.1"/>
    </source>
</evidence>
<name>A0A1T4Z2A5_9BACT</name>
<keyword evidence="3" id="KW-1185">Reference proteome</keyword>
<protein>
    <submittedName>
        <fullName evidence="2">Uncharacterized protein</fullName>
    </submittedName>
</protein>
<dbReference type="Proteomes" id="UP000190774">
    <property type="component" value="Unassembled WGS sequence"/>
</dbReference>
<sequence>MLDQILKEDRNQVSGARSLSSVWFWGWLVALLGWIGWTIATQFSRESFSWVTLGTVVLLPCALLIQHLASSFSWPTWIRGGLLICSLACLASSVYLSNQR</sequence>
<dbReference type="AlphaFoldDB" id="A0A1T4Z2A5"/>
<organism evidence="2 3">
    <name type="scientific">Prosthecobacter debontii</name>
    <dbReference type="NCBI Taxonomy" id="48467"/>
    <lineage>
        <taxon>Bacteria</taxon>
        <taxon>Pseudomonadati</taxon>
        <taxon>Verrucomicrobiota</taxon>
        <taxon>Verrucomicrobiia</taxon>
        <taxon>Verrucomicrobiales</taxon>
        <taxon>Verrucomicrobiaceae</taxon>
        <taxon>Prosthecobacter</taxon>
    </lineage>
</organism>
<feature type="transmembrane region" description="Helical" evidence="1">
    <location>
        <begin position="77"/>
        <end position="96"/>
    </location>
</feature>
<keyword evidence="1" id="KW-0812">Transmembrane</keyword>
<proteinExistence type="predicted"/>
<reference evidence="3" key="1">
    <citation type="submission" date="2017-02" db="EMBL/GenBank/DDBJ databases">
        <authorList>
            <person name="Varghese N."/>
            <person name="Submissions S."/>
        </authorList>
    </citation>
    <scope>NUCLEOTIDE SEQUENCE [LARGE SCALE GENOMIC DNA]</scope>
    <source>
        <strain evidence="3">ATCC 700200</strain>
    </source>
</reference>
<evidence type="ECO:0000256" key="1">
    <source>
        <dbReference type="SAM" id="Phobius"/>
    </source>
</evidence>